<dbReference type="SUPFAM" id="SSF49899">
    <property type="entry name" value="Concanavalin A-like lectins/glucanases"/>
    <property type="match status" value="1"/>
</dbReference>
<keyword evidence="2" id="KW-1185">Reference proteome</keyword>
<dbReference type="Proteomes" id="UP000001568">
    <property type="component" value="Chromosome 3"/>
</dbReference>
<dbReference type="Gramene" id="ABO94902">
    <property type="protein sequence ID" value="ABO94902"/>
    <property type="gene ID" value="OSTLU_14529"/>
</dbReference>
<organism evidence="1 2">
    <name type="scientific">Ostreococcus lucimarinus (strain CCE9901)</name>
    <dbReference type="NCBI Taxonomy" id="436017"/>
    <lineage>
        <taxon>Eukaryota</taxon>
        <taxon>Viridiplantae</taxon>
        <taxon>Chlorophyta</taxon>
        <taxon>Mamiellophyceae</taxon>
        <taxon>Mamiellales</taxon>
        <taxon>Bathycoccaceae</taxon>
        <taxon>Ostreococcus</taxon>
    </lineage>
</organism>
<accession>A4RU44</accession>
<proteinExistence type="predicted"/>
<protein>
    <submittedName>
        <fullName evidence="1">Uncharacterized protein</fullName>
    </submittedName>
</protein>
<dbReference type="HOGENOM" id="CLU_503821_0_0_1"/>
<dbReference type="KEGG" id="olu:OSTLU_14529"/>
<reference evidence="1 2" key="1">
    <citation type="journal article" date="2007" name="Proc. Natl. Acad. Sci. U.S.A.">
        <title>The tiny eukaryote Ostreococcus provides genomic insights into the paradox of plankton speciation.</title>
        <authorList>
            <person name="Palenik B."/>
            <person name="Grimwood J."/>
            <person name="Aerts A."/>
            <person name="Rouze P."/>
            <person name="Salamov A."/>
            <person name="Putnam N."/>
            <person name="Dupont C."/>
            <person name="Jorgensen R."/>
            <person name="Derelle E."/>
            <person name="Rombauts S."/>
            <person name="Zhou K."/>
            <person name="Otillar R."/>
            <person name="Merchant S.S."/>
            <person name="Podell S."/>
            <person name="Gaasterland T."/>
            <person name="Napoli C."/>
            <person name="Gendler K."/>
            <person name="Manuell A."/>
            <person name="Tai V."/>
            <person name="Vallon O."/>
            <person name="Piganeau G."/>
            <person name="Jancek S."/>
            <person name="Heijde M."/>
            <person name="Jabbari K."/>
            <person name="Bowler C."/>
            <person name="Lohr M."/>
            <person name="Robbens S."/>
            <person name="Werner G."/>
            <person name="Dubchak I."/>
            <person name="Pazour G.J."/>
            <person name="Ren Q."/>
            <person name="Paulsen I."/>
            <person name="Delwiche C."/>
            <person name="Schmutz J."/>
            <person name="Rokhsar D."/>
            <person name="Van de Peer Y."/>
            <person name="Moreau H."/>
            <person name="Grigoriev I.V."/>
        </authorList>
    </citation>
    <scope>NUCLEOTIDE SEQUENCE [LARGE SCALE GENOMIC DNA]</scope>
    <source>
        <strain evidence="1 2">CCE9901</strain>
    </source>
</reference>
<dbReference type="AlphaFoldDB" id="A4RU44"/>
<name>A4RU44_OSTLU</name>
<dbReference type="Gene3D" id="2.60.120.200">
    <property type="match status" value="1"/>
</dbReference>
<dbReference type="GeneID" id="5000623"/>
<dbReference type="EMBL" id="CP000583">
    <property type="protein sequence ID" value="ABO94902.1"/>
    <property type="molecule type" value="Genomic_DNA"/>
</dbReference>
<dbReference type="RefSeq" id="XP_001416609.1">
    <property type="nucleotide sequence ID" value="XM_001416572.1"/>
</dbReference>
<evidence type="ECO:0000313" key="2">
    <source>
        <dbReference type="Proteomes" id="UP000001568"/>
    </source>
</evidence>
<gene>
    <name evidence="1" type="ORF">OSTLU_14529</name>
</gene>
<dbReference type="OrthoDB" id="10566821at2759"/>
<evidence type="ECO:0000313" key="1">
    <source>
        <dbReference type="EMBL" id="ABO94902.1"/>
    </source>
</evidence>
<dbReference type="InterPro" id="IPR013320">
    <property type="entry name" value="ConA-like_dom_sf"/>
</dbReference>
<dbReference type="Pfam" id="PF13385">
    <property type="entry name" value="Laminin_G_3"/>
    <property type="match status" value="1"/>
</dbReference>
<dbReference type="OMA" id="MNTGHES"/>
<sequence>MRAYVADAMTCGVEGRLRDEASSSDRDGGGARVVAAIGDGGDGCAVDARGLALGEAAGRVEAMERSSAADAEALARAMINATTTELWLRNDFRAVEELLIPIFSVRDDDDGWRWMTLWVNANGDARMGGDDFFTPKSFSLEADEENQTHVVVIVDDAAVKTYVNAALKLQMPRGDVWRLSRPYARARIVLGGRATNADIAWSGTIYAVALYPFALTASDIENIYAAGLPHATLETSGEIIDIDVNRGEAISATFDVETQIEFDSDRLDALCDENESSCDLYVDSELIILEWPLYGTVYSCGYPRSQGNVRRLPADELCYLATNAPSGVDEHSMVYRDAFRFEIAGISQSPRFKIAVDVHKGVLACDVNIHMDEGGVAVTTLQIMNTGHESEDTGFIVNTFMEHGVFFFENGTTVPIYERIVGHACGAQPACKYYSVDQQMRRWCLNVVIVPLPEYFNAQDTFLGPEYPPWEMKPTKISYSGFVGEHLSKPATLNITVSAVSNEPRLRVNRSVFTAKYLDRVMEPAMMRLSLMPYRASSPPC</sequence>